<dbReference type="AlphaFoldDB" id="A0AA40FDE5"/>
<proteinExistence type="predicted"/>
<dbReference type="Proteomes" id="UP001177670">
    <property type="component" value="Unassembled WGS sequence"/>
</dbReference>
<dbReference type="EMBL" id="JAHYIQ010000059">
    <property type="protein sequence ID" value="KAK1116932.1"/>
    <property type="molecule type" value="Genomic_DNA"/>
</dbReference>
<keyword evidence="2" id="KW-1185">Reference proteome</keyword>
<gene>
    <name evidence="1" type="ORF">K0M31_017149</name>
</gene>
<reference evidence="1" key="1">
    <citation type="submission" date="2021-10" db="EMBL/GenBank/DDBJ databases">
        <title>Melipona bicolor Genome sequencing and assembly.</title>
        <authorList>
            <person name="Araujo N.S."/>
            <person name="Arias M.C."/>
        </authorList>
    </citation>
    <scope>NUCLEOTIDE SEQUENCE</scope>
    <source>
        <strain evidence="1">USP_2M_L1-L4_2017</strain>
        <tissue evidence="1">Whole body</tissue>
    </source>
</reference>
<organism evidence="1 2">
    <name type="scientific">Melipona bicolor</name>
    <dbReference type="NCBI Taxonomy" id="60889"/>
    <lineage>
        <taxon>Eukaryota</taxon>
        <taxon>Metazoa</taxon>
        <taxon>Ecdysozoa</taxon>
        <taxon>Arthropoda</taxon>
        <taxon>Hexapoda</taxon>
        <taxon>Insecta</taxon>
        <taxon>Pterygota</taxon>
        <taxon>Neoptera</taxon>
        <taxon>Endopterygota</taxon>
        <taxon>Hymenoptera</taxon>
        <taxon>Apocrita</taxon>
        <taxon>Aculeata</taxon>
        <taxon>Apoidea</taxon>
        <taxon>Anthophila</taxon>
        <taxon>Apidae</taxon>
        <taxon>Melipona</taxon>
    </lineage>
</organism>
<comment type="caution">
    <text evidence="1">The sequence shown here is derived from an EMBL/GenBank/DDBJ whole genome shotgun (WGS) entry which is preliminary data.</text>
</comment>
<sequence>MSLFVTAKGLMRVQREEEEEKKKKRESREKWILLFSSSDYNPLVFLAGSYVRKDDAAMPLAGDSVDYFFYLAPINYELGATDFS</sequence>
<evidence type="ECO:0000313" key="1">
    <source>
        <dbReference type="EMBL" id="KAK1116932.1"/>
    </source>
</evidence>
<evidence type="ECO:0000313" key="2">
    <source>
        <dbReference type="Proteomes" id="UP001177670"/>
    </source>
</evidence>
<protein>
    <submittedName>
        <fullName evidence="1">Uncharacterized protein</fullName>
    </submittedName>
</protein>
<accession>A0AA40FDE5</accession>
<name>A0AA40FDE5_9HYME</name>